<dbReference type="HOGENOM" id="CLU_1043022_0_0_1"/>
<dbReference type="KEGG" id="dpx:DAPPUDRAFT_247210"/>
<accession>E9GRZ3</accession>
<evidence type="ECO:0000256" key="1">
    <source>
        <dbReference type="SAM" id="SignalP"/>
    </source>
</evidence>
<evidence type="ECO:0000313" key="2">
    <source>
        <dbReference type="EMBL" id="EFX77754.1"/>
    </source>
</evidence>
<dbReference type="InParanoid" id="E9GRZ3"/>
<name>E9GRZ3_DAPPU</name>
<evidence type="ECO:0000313" key="3">
    <source>
        <dbReference type="Proteomes" id="UP000000305"/>
    </source>
</evidence>
<sequence>MKRSIGILVALTFALTAARPQETTTDISDDGAFKENALSNADGEHPLFSGYEEGYPNYQQLAEYGQQGTGYGSHGPEAVGVTGDVLKPANNAGWNGGGLSSQVFPEESQEPFNLLPPTHQQALAPLFQNHESSPPFPPQQGLPFYPQEEAPTFPETPETSPFFENATPLVAPTLQGNQTLQENQSSPDSLIGSLWQLLNNSQKGNATAGGAGSGAVQNGSATGVGTGVANVGLALALESEVQFRRRSEIWPLDKAAELQLEDKAQHC</sequence>
<feature type="signal peptide" evidence="1">
    <location>
        <begin position="1"/>
        <end position="20"/>
    </location>
</feature>
<dbReference type="AlphaFoldDB" id="E9GRZ3"/>
<keyword evidence="3" id="KW-1185">Reference proteome</keyword>
<feature type="chain" id="PRO_5003241240" evidence="1">
    <location>
        <begin position="21"/>
        <end position="267"/>
    </location>
</feature>
<reference evidence="2 3" key="1">
    <citation type="journal article" date="2011" name="Science">
        <title>The ecoresponsive genome of Daphnia pulex.</title>
        <authorList>
            <person name="Colbourne J.K."/>
            <person name="Pfrender M.E."/>
            <person name="Gilbert D."/>
            <person name="Thomas W.K."/>
            <person name="Tucker A."/>
            <person name="Oakley T.H."/>
            <person name="Tokishita S."/>
            <person name="Aerts A."/>
            <person name="Arnold G.J."/>
            <person name="Basu M.K."/>
            <person name="Bauer D.J."/>
            <person name="Caceres C.E."/>
            <person name="Carmel L."/>
            <person name="Casola C."/>
            <person name="Choi J.H."/>
            <person name="Detter J.C."/>
            <person name="Dong Q."/>
            <person name="Dusheyko S."/>
            <person name="Eads B.D."/>
            <person name="Frohlich T."/>
            <person name="Geiler-Samerotte K.A."/>
            <person name="Gerlach D."/>
            <person name="Hatcher P."/>
            <person name="Jogdeo S."/>
            <person name="Krijgsveld J."/>
            <person name="Kriventseva E.V."/>
            <person name="Kultz D."/>
            <person name="Laforsch C."/>
            <person name="Lindquist E."/>
            <person name="Lopez J."/>
            <person name="Manak J.R."/>
            <person name="Muller J."/>
            <person name="Pangilinan J."/>
            <person name="Patwardhan R.P."/>
            <person name="Pitluck S."/>
            <person name="Pritham E.J."/>
            <person name="Rechtsteiner A."/>
            <person name="Rho M."/>
            <person name="Rogozin I.B."/>
            <person name="Sakarya O."/>
            <person name="Salamov A."/>
            <person name="Schaack S."/>
            <person name="Shapiro H."/>
            <person name="Shiga Y."/>
            <person name="Skalitzky C."/>
            <person name="Smith Z."/>
            <person name="Souvorov A."/>
            <person name="Sung W."/>
            <person name="Tang Z."/>
            <person name="Tsuchiya D."/>
            <person name="Tu H."/>
            <person name="Vos H."/>
            <person name="Wang M."/>
            <person name="Wolf Y.I."/>
            <person name="Yamagata H."/>
            <person name="Yamada T."/>
            <person name="Ye Y."/>
            <person name="Shaw J.R."/>
            <person name="Andrews J."/>
            <person name="Crease T.J."/>
            <person name="Tang H."/>
            <person name="Lucas S.M."/>
            <person name="Robertson H.M."/>
            <person name="Bork P."/>
            <person name="Koonin E.V."/>
            <person name="Zdobnov E.M."/>
            <person name="Grigoriev I.V."/>
            <person name="Lynch M."/>
            <person name="Boore J.L."/>
        </authorList>
    </citation>
    <scope>NUCLEOTIDE SEQUENCE [LARGE SCALE GENOMIC DNA]</scope>
</reference>
<organism evidence="2 3">
    <name type="scientific">Daphnia pulex</name>
    <name type="common">Water flea</name>
    <dbReference type="NCBI Taxonomy" id="6669"/>
    <lineage>
        <taxon>Eukaryota</taxon>
        <taxon>Metazoa</taxon>
        <taxon>Ecdysozoa</taxon>
        <taxon>Arthropoda</taxon>
        <taxon>Crustacea</taxon>
        <taxon>Branchiopoda</taxon>
        <taxon>Diplostraca</taxon>
        <taxon>Cladocera</taxon>
        <taxon>Anomopoda</taxon>
        <taxon>Daphniidae</taxon>
        <taxon>Daphnia</taxon>
    </lineage>
</organism>
<keyword evidence="1" id="KW-0732">Signal</keyword>
<proteinExistence type="predicted"/>
<dbReference type="OrthoDB" id="6369828at2759"/>
<gene>
    <name evidence="2" type="ORF">DAPPUDRAFT_247210</name>
</gene>
<dbReference type="Proteomes" id="UP000000305">
    <property type="component" value="Unassembled WGS sequence"/>
</dbReference>
<protein>
    <submittedName>
        <fullName evidence="2">Uncharacterized protein</fullName>
    </submittedName>
</protein>
<dbReference type="EMBL" id="GL732561">
    <property type="protein sequence ID" value="EFX77754.1"/>
    <property type="molecule type" value="Genomic_DNA"/>
</dbReference>